<dbReference type="STRING" id="930945.SiRe_2000"/>
<dbReference type="AlphaFoldDB" id="F0NC02"/>
<sequence length="84" mass="9637">MIYNDWPNSLKACICAPEEDEIIIANIAKINNIYFKKLYLLIKNKDIIRNTTITNVPTVKIRGTKFNSIILPTNRDTAVKISEK</sequence>
<evidence type="ECO:0000313" key="2">
    <source>
        <dbReference type="Proteomes" id="UP000002664"/>
    </source>
</evidence>
<dbReference type="Proteomes" id="UP000002664">
    <property type="component" value="Chromosome"/>
</dbReference>
<proteinExistence type="predicted"/>
<reference evidence="1 2" key="1">
    <citation type="journal article" date="2011" name="J. Bacteriol.">
        <title>Genome analyses of icelandic strains of Sulfolobus islandicus, model organisms for genetic and virus-host interaction studies.</title>
        <authorList>
            <person name="Guo L."/>
            <person name="Brugger K."/>
            <person name="Liu C."/>
            <person name="Shah S.A."/>
            <person name="Zheng H."/>
            <person name="Zhu Y."/>
            <person name="Wang S."/>
            <person name="Lillestol R.K."/>
            <person name="Chen L."/>
            <person name="Frank J."/>
            <person name="Prangishvili D."/>
            <person name="Paulin L."/>
            <person name="She Q."/>
            <person name="Huang L."/>
            <person name="Garrett R.A."/>
        </authorList>
    </citation>
    <scope>NUCLEOTIDE SEQUENCE [LARGE SCALE GENOMIC DNA]</scope>
    <source>
        <strain evidence="1 2">REY15A</strain>
    </source>
</reference>
<dbReference type="EMBL" id="CP002425">
    <property type="protein sequence ID" value="ADX86058.1"/>
    <property type="molecule type" value="Genomic_DNA"/>
</dbReference>
<organism evidence="1 2">
    <name type="scientific">Saccharolobus islandicus (strain REY15A)</name>
    <name type="common">Sulfolobus islandicus</name>
    <dbReference type="NCBI Taxonomy" id="930945"/>
    <lineage>
        <taxon>Archaea</taxon>
        <taxon>Thermoproteota</taxon>
        <taxon>Thermoprotei</taxon>
        <taxon>Sulfolobales</taxon>
        <taxon>Sulfolobaceae</taxon>
        <taxon>Saccharolobus</taxon>
    </lineage>
</organism>
<keyword evidence="2" id="KW-1185">Reference proteome</keyword>
<dbReference type="HOGENOM" id="CLU_2519922_0_0_2"/>
<accession>F0NC02</accession>
<gene>
    <name evidence="1" type="ordered locus">SiRe_2000</name>
</gene>
<evidence type="ECO:0000313" key="1">
    <source>
        <dbReference type="EMBL" id="ADX86058.1"/>
    </source>
</evidence>
<dbReference type="KEGG" id="sir:SiRe_2000"/>
<protein>
    <submittedName>
        <fullName evidence="1">Uncharacterized protein</fullName>
    </submittedName>
</protein>
<name>F0NC02_SACI5</name>